<dbReference type="PANTHER" id="PTHR12461">
    <property type="entry name" value="HYPOXIA-INDUCIBLE FACTOR 1 ALPHA INHIBITOR-RELATED"/>
    <property type="match status" value="1"/>
</dbReference>
<gene>
    <name evidence="2" type="ORF">GCM10007895_29420</name>
</gene>
<reference evidence="2" key="1">
    <citation type="journal article" date="2014" name="Int. J. Syst. Evol. Microbiol.">
        <title>Complete genome sequence of Corynebacterium casei LMG S-19264T (=DSM 44701T), isolated from a smear-ripened cheese.</title>
        <authorList>
            <consortium name="US DOE Joint Genome Institute (JGI-PGF)"/>
            <person name="Walter F."/>
            <person name="Albersmeier A."/>
            <person name="Kalinowski J."/>
            <person name="Ruckert C."/>
        </authorList>
    </citation>
    <scope>NUCLEOTIDE SEQUENCE</scope>
    <source>
        <strain evidence="2">NBRC 101628</strain>
    </source>
</reference>
<keyword evidence="3" id="KW-1185">Reference proteome</keyword>
<evidence type="ECO:0000313" key="3">
    <source>
        <dbReference type="Proteomes" id="UP001161422"/>
    </source>
</evidence>
<protein>
    <submittedName>
        <fullName evidence="2">Cupin</fullName>
    </submittedName>
</protein>
<organism evidence="2 3">
    <name type="scientific">Paraferrimonas sedimenticola</name>
    <dbReference type="NCBI Taxonomy" id="375674"/>
    <lineage>
        <taxon>Bacteria</taxon>
        <taxon>Pseudomonadati</taxon>
        <taxon>Pseudomonadota</taxon>
        <taxon>Gammaproteobacteria</taxon>
        <taxon>Alteromonadales</taxon>
        <taxon>Ferrimonadaceae</taxon>
        <taxon>Paraferrimonas</taxon>
    </lineage>
</organism>
<dbReference type="AlphaFoldDB" id="A0AA37RYD3"/>
<dbReference type="Proteomes" id="UP001161422">
    <property type="component" value="Unassembled WGS sequence"/>
</dbReference>
<dbReference type="PROSITE" id="PS51184">
    <property type="entry name" value="JMJC"/>
    <property type="match status" value="1"/>
</dbReference>
<dbReference type="InterPro" id="IPR003347">
    <property type="entry name" value="JmjC_dom"/>
</dbReference>
<dbReference type="InterPro" id="IPR014710">
    <property type="entry name" value="RmlC-like_jellyroll"/>
</dbReference>
<sequence length="339" mass="38542">MNRLGELAPIQELEGLSRSGLTDELLTRDTPWVARGLMADWPMVKAGQQGARHAREYLLQFYQGITVGTFSADAKYQGRYFYNEAMDNVNFERAPAKLDQVFTRLQQLEAESDPSSLYVGSTTIDNCLPGFRQHNDVDLGERDALATIWMGNRSTIAAHYDLPDNLACVVAGRRRFTLFPPEQLENLYVGPLDFTPAGQSISLVDFDNPDFERFPKFREALANAQTVELEPGDAVFIPAMWWHHVKASTVFNVLINYWWRQSPAFMSAPHNALQHALMDIRALPKAQRKAWKAFFDYYIFEADESTHAHIPHEALASLGELDAHKAMRLRALLLNKLKR</sequence>
<reference evidence="2" key="2">
    <citation type="submission" date="2023-01" db="EMBL/GenBank/DDBJ databases">
        <title>Draft genome sequence of Paraferrimonas sedimenticola strain NBRC 101628.</title>
        <authorList>
            <person name="Sun Q."/>
            <person name="Mori K."/>
        </authorList>
    </citation>
    <scope>NUCLEOTIDE SEQUENCE</scope>
    <source>
        <strain evidence="2">NBRC 101628</strain>
    </source>
</reference>
<dbReference type="EMBL" id="BSNC01000009">
    <property type="protein sequence ID" value="GLP97635.1"/>
    <property type="molecule type" value="Genomic_DNA"/>
</dbReference>
<dbReference type="Pfam" id="PF13621">
    <property type="entry name" value="Cupin_8"/>
    <property type="match status" value="1"/>
</dbReference>
<feature type="domain" description="JmjC" evidence="1">
    <location>
        <begin position="117"/>
        <end position="276"/>
    </location>
</feature>
<accession>A0AA37RYD3</accession>
<dbReference type="Gene3D" id="2.60.120.10">
    <property type="entry name" value="Jelly Rolls"/>
    <property type="match status" value="1"/>
</dbReference>
<dbReference type="SMART" id="SM00558">
    <property type="entry name" value="JmjC"/>
    <property type="match status" value="1"/>
</dbReference>
<dbReference type="PANTHER" id="PTHR12461:SF105">
    <property type="entry name" value="HYPOXIA-INDUCIBLE FACTOR 1-ALPHA INHIBITOR"/>
    <property type="match status" value="1"/>
</dbReference>
<evidence type="ECO:0000259" key="1">
    <source>
        <dbReference type="PROSITE" id="PS51184"/>
    </source>
</evidence>
<comment type="caution">
    <text evidence="2">The sequence shown here is derived from an EMBL/GenBank/DDBJ whole genome shotgun (WGS) entry which is preliminary data.</text>
</comment>
<dbReference type="InterPro" id="IPR041667">
    <property type="entry name" value="Cupin_8"/>
</dbReference>
<dbReference type="SUPFAM" id="SSF51197">
    <property type="entry name" value="Clavaminate synthase-like"/>
    <property type="match status" value="1"/>
</dbReference>
<evidence type="ECO:0000313" key="2">
    <source>
        <dbReference type="EMBL" id="GLP97635.1"/>
    </source>
</evidence>
<proteinExistence type="predicted"/>
<name>A0AA37RYD3_9GAMM</name>
<dbReference type="RefSeq" id="WP_095507065.1">
    <property type="nucleotide sequence ID" value="NZ_BSNC01000009.1"/>
</dbReference>